<comment type="subcellular location">
    <subcellularLocation>
        <location evidence="8">Cytoplasm</location>
    </subcellularLocation>
</comment>
<dbReference type="NCBIfam" id="TIGR00125">
    <property type="entry name" value="cyt_tran_rel"/>
    <property type="match status" value="1"/>
</dbReference>
<keyword evidence="5 8" id="KW-0547">Nucleotide-binding</keyword>
<evidence type="ECO:0000256" key="3">
    <source>
        <dbReference type="ARBA" id="ARBA00022598"/>
    </source>
</evidence>
<comment type="catalytic activity">
    <reaction evidence="7 8">
        <text>(R)-pantoate + beta-alanine + ATP = (R)-pantothenate + AMP + diphosphate + H(+)</text>
        <dbReference type="Rhea" id="RHEA:10912"/>
        <dbReference type="ChEBI" id="CHEBI:15378"/>
        <dbReference type="ChEBI" id="CHEBI:15980"/>
        <dbReference type="ChEBI" id="CHEBI:29032"/>
        <dbReference type="ChEBI" id="CHEBI:30616"/>
        <dbReference type="ChEBI" id="CHEBI:33019"/>
        <dbReference type="ChEBI" id="CHEBI:57966"/>
        <dbReference type="ChEBI" id="CHEBI:456215"/>
        <dbReference type="EC" id="6.3.2.1"/>
    </reaction>
</comment>
<evidence type="ECO:0000313" key="10">
    <source>
        <dbReference type="Proteomes" id="UP001302274"/>
    </source>
</evidence>
<comment type="pathway">
    <text evidence="1 8">Cofactor biosynthesis; (R)-pantothenate biosynthesis; (R)-pantothenate from (R)-pantoate and beta-alanine: step 1/1.</text>
</comment>
<dbReference type="Gene3D" id="3.30.1300.10">
    <property type="entry name" value="Pantoate-beta-alanine ligase, C-terminal domain"/>
    <property type="match status" value="1"/>
</dbReference>
<keyword evidence="4 8" id="KW-0566">Pantothenate biosynthesis</keyword>
<reference evidence="9 10" key="1">
    <citation type="submission" date="2023-11" db="EMBL/GenBank/DDBJ databases">
        <title>A Novel Polar Bacteriovorax (B. antarcticus) Isolated from the Biocrust in Antarctica.</title>
        <authorList>
            <person name="Mun W."/>
            <person name="Choi S.Y."/>
            <person name="Mitchell R.J."/>
        </authorList>
    </citation>
    <scope>NUCLEOTIDE SEQUENCE [LARGE SCALE GENOMIC DNA]</scope>
    <source>
        <strain evidence="9 10">PP10</strain>
    </source>
</reference>
<organism evidence="9 10">
    <name type="scientific">Bacteriovorax antarcticus</name>
    <dbReference type="NCBI Taxonomy" id="3088717"/>
    <lineage>
        <taxon>Bacteria</taxon>
        <taxon>Pseudomonadati</taxon>
        <taxon>Bdellovibrionota</taxon>
        <taxon>Bacteriovoracia</taxon>
        <taxon>Bacteriovoracales</taxon>
        <taxon>Bacteriovoracaceae</taxon>
        <taxon>Bacteriovorax</taxon>
    </lineage>
</organism>
<comment type="function">
    <text evidence="8">Catalyzes the condensation of pantoate with beta-alanine in an ATP-dependent reaction via a pantoyl-adenylate intermediate.</text>
</comment>
<dbReference type="Pfam" id="PF02569">
    <property type="entry name" value="Pantoate_ligase"/>
    <property type="match status" value="1"/>
</dbReference>
<comment type="similarity">
    <text evidence="2 8">Belongs to the pantothenate synthetase family.</text>
</comment>
<evidence type="ECO:0000256" key="4">
    <source>
        <dbReference type="ARBA" id="ARBA00022655"/>
    </source>
</evidence>
<dbReference type="InterPro" id="IPR004821">
    <property type="entry name" value="Cyt_trans-like"/>
</dbReference>
<evidence type="ECO:0000256" key="2">
    <source>
        <dbReference type="ARBA" id="ARBA00009256"/>
    </source>
</evidence>
<comment type="caution">
    <text evidence="9">The sequence shown here is derived from an EMBL/GenBank/DDBJ whole genome shotgun (WGS) entry which is preliminary data.</text>
</comment>
<accession>A0ABU5VR21</accession>
<dbReference type="InterPro" id="IPR014729">
    <property type="entry name" value="Rossmann-like_a/b/a_fold"/>
</dbReference>
<dbReference type="InterPro" id="IPR042176">
    <property type="entry name" value="Pantoate_ligase_C"/>
</dbReference>
<protein>
    <recommendedName>
        <fullName evidence="8">Pantothenate synthetase</fullName>
        <shortName evidence="8">PS</shortName>
        <ecNumber evidence="8">6.3.2.1</ecNumber>
    </recommendedName>
    <alternativeName>
        <fullName evidence="8">Pantoate--beta-alanine ligase</fullName>
    </alternativeName>
    <alternativeName>
        <fullName evidence="8">Pantoate-activating enzyme</fullName>
    </alternativeName>
</protein>
<evidence type="ECO:0000256" key="1">
    <source>
        <dbReference type="ARBA" id="ARBA00004990"/>
    </source>
</evidence>
<keyword evidence="10" id="KW-1185">Reference proteome</keyword>
<feature type="binding site" evidence="8">
    <location>
        <position position="60"/>
    </location>
    <ligand>
        <name>beta-alanine</name>
        <dbReference type="ChEBI" id="CHEBI:57966"/>
    </ligand>
</feature>
<evidence type="ECO:0000256" key="7">
    <source>
        <dbReference type="ARBA" id="ARBA00048258"/>
    </source>
</evidence>
<evidence type="ECO:0000313" key="9">
    <source>
        <dbReference type="EMBL" id="MEA9355488.1"/>
    </source>
</evidence>
<dbReference type="SUPFAM" id="SSF52374">
    <property type="entry name" value="Nucleotidylyl transferase"/>
    <property type="match status" value="1"/>
</dbReference>
<dbReference type="HAMAP" id="MF_00158">
    <property type="entry name" value="PanC"/>
    <property type="match status" value="1"/>
</dbReference>
<keyword evidence="6 8" id="KW-0067">ATP-binding</keyword>
<feature type="binding site" evidence="8">
    <location>
        <begin position="191"/>
        <end position="194"/>
    </location>
    <ligand>
        <name>ATP</name>
        <dbReference type="ChEBI" id="CHEBI:30616"/>
    </ligand>
</feature>
<feature type="binding site" evidence="8">
    <location>
        <begin position="29"/>
        <end position="36"/>
    </location>
    <ligand>
        <name>ATP</name>
        <dbReference type="ChEBI" id="CHEBI:30616"/>
    </ligand>
</feature>
<dbReference type="GO" id="GO:0004592">
    <property type="term" value="F:pantoate-beta-alanine ligase activity"/>
    <property type="evidence" value="ECO:0007669"/>
    <property type="project" value="UniProtKB-EC"/>
</dbReference>
<dbReference type="RefSeq" id="WP_323575046.1">
    <property type="nucleotide sequence ID" value="NZ_JAYGJQ010000001.1"/>
</dbReference>
<evidence type="ECO:0000256" key="8">
    <source>
        <dbReference type="HAMAP-Rule" id="MF_00158"/>
    </source>
</evidence>
<proteinExistence type="inferred from homology"/>
<dbReference type="PANTHER" id="PTHR21299:SF1">
    <property type="entry name" value="PANTOATE--BETA-ALANINE LIGASE"/>
    <property type="match status" value="1"/>
</dbReference>
<feature type="binding site" evidence="8">
    <location>
        <position position="160"/>
    </location>
    <ligand>
        <name>(R)-pantoate</name>
        <dbReference type="ChEBI" id="CHEBI:15980"/>
    </ligand>
</feature>
<dbReference type="CDD" id="cd00560">
    <property type="entry name" value="PanC"/>
    <property type="match status" value="1"/>
</dbReference>
<gene>
    <name evidence="8 9" type="primary">panC</name>
    <name evidence="9" type="ORF">SHI21_04725</name>
</gene>
<feature type="binding site" evidence="8">
    <location>
        <begin position="154"/>
        <end position="157"/>
    </location>
    <ligand>
        <name>ATP</name>
        <dbReference type="ChEBI" id="CHEBI:30616"/>
    </ligand>
</feature>
<comment type="subunit">
    <text evidence="8">Homodimer.</text>
</comment>
<feature type="active site" description="Proton donor" evidence="8">
    <location>
        <position position="36"/>
    </location>
</feature>
<feature type="binding site" evidence="8">
    <location>
        <position position="183"/>
    </location>
    <ligand>
        <name>ATP</name>
        <dbReference type="ChEBI" id="CHEBI:30616"/>
    </ligand>
</feature>
<dbReference type="PANTHER" id="PTHR21299">
    <property type="entry name" value="CYTIDYLATE KINASE/PANTOATE-BETA-ALANINE LIGASE"/>
    <property type="match status" value="1"/>
</dbReference>
<dbReference type="EMBL" id="JAYGJQ010000001">
    <property type="protein sequence ID" value="MEA9355488.1"/>
    <property type="molecule type" value="Genomic_DNA"/>
</dbReference>
<dbReference type="Proteomes" id="UP001302274">
    <property type="component" value="Unassembled WGS sequence"/>
</dbReference>
<dbReference type="EC" id="6.3.2.1" evidence="8"/>
<sequence length="287" mass="32659">MIKLFNNRKDFDYFRNSLTTQSIGLVPTMGNLHKGHISLLEKAIEENDVAIVTIYVNPKQFGPNEDFDKYPRTLDDDIAKISAVALLLDKKKEIVVYAPNTDEGIYPEGFSTNISMGPMTQKLEGAVRPTHFDGVTTVVYRLFTITKAHQAYFGQKDVQQCLIIKKMVHDLEIPIKINIMPIIRNSEGLALSSRNQYLSESERVEALVLPHTLQKIEKLIRTKQDYKTFVYEAKANDKKWDYLEILDSKNLEMPTDKTQEVVIVAAYRMSSARLLDNILVTIASTGK</sequence>
<feature type="binding site" evidence="8">
    <location>
        <position position="60"/>
    </location>
    <ligand>
        <name>(R)-pantoate</name>
        <dbReference type="ChEBI" id="CHEBI:15980"/>
    </ligand>
</feature>
<keyword evidence="3 8" id="KW-0436">Ligase</keyword>
<comment type="miscellaneous">
    <text evidence="8">The reaction proceeds by a bi uni uni bi ping pong mechanism.</text>
</comment>
<name>A0ABU5VR21_9BACT</name>
<evidence type="ECO:0000256" key="5">
    <source>
        <dbReference type="ARBA" id="ARBA00022741"/>
    </source>
</evidence>
<evidence type="ECO:0000256" key="6">
    <source>
        <dbReference type="ARBA" id="ARBA00022840"/>
    </source>
</evidence>
<dbReference type="Gene3D" id="3.40.50.620">
    <property type="entry name" value="HUPs"/>
    <property type="match status" value="1"/>
</dbReference>
<dbReference type="InterPro" id="IPR003721">
    <property type="entry name" value="Pantoate_ligase"/>
</dbReference>
<dbReference type="NCBIfam" id="TIGR00018">
    <property type="entry name" value="panC"/>
    <property type="match status" value="1"/>
</dbReference>
<keyword evidence="8" id="KW-0963">Cytoplasm</keyword>